<dbReference type="EMBL" id="AWWV01007478">
    <property type="protein sequence ID" value="OMO96269.1"/>
    <property type="molecule type" value="Genomic_DNA"/>
</dbReference>
<dbReference type="OMA" id="CNFHLVV"/>
<dbReference type="Pfam" id="PF12937">
    <property type="entry name" value="F-box-like"/>
    <property type="match status" value="1"/>
</dbReference>
<dbReference type="InterPro" id="IPR017451">
    <property type="entry name" value="F-box-assoc_interact_dom"/>
</dbReference>
<dbReference type="NCBIfam" id="TIGR01640">
    <property type="entry name" value="F_box_assoc_1"/>
    <property type="match status" value="1"/>
</dbReference>
<evidence type="ECO:0000313" key="2">
    <source>
        <dbReference type="EMBL" id="OMO96269.1"/>
    </source>
</evidence>
<comment type="caution">
    <text evidence="2">The sequence shown here is derived from an EMBL/GenBank/DDBJ whole genome shotgun (WGS) entry which is preliminary data.</text>
</comment>
<dbReference type="AlphaFoldDB" id="A0A1R3JN00"/>
<dbReference type="Gene3D" id="1.20.1280.50">
    <property type="match status" value="1"/>
</dbReference>
<dbReference type="InterPro" id="IPR001810">
    <property type="entry name" value="F-box_dom"/>
</dbReference>
<gene>
    <name evidence="2" type="ORF">CCACVL1_05019</name>
</gene>
<dbReference type="Pfam" id="PF08268">
    <property type="entry name" value="FBA_3"/>
    <property type="match status" value="1"/>
</dbReference>
<dbReference type="STRING" id="210143.A0A1R3JN00"/>
<dbReference type="Proteomes" id="UP000188268">
    <property type="component" value="Unassembled WGS sequence"/>
</dbReference>
<sequence length="393" mass="44336">MIQNLPRDIALDILSRLPISSLNQIQYVCKTWYVLTRDQSLPVVFDAHASNRNPGLVLHSDCLKQNKLYFLENSDGADQCYSNSKVRRIDAKLKSFIDEYQIVGSCNGLICLADALNFNAMIVCNPLTGNVIKLPKENEYPKREVALGFGYHPTTKEYKVVRLVYSVNINHGIWSMNSDFQVLTLGTKKWRSLKSLPLSLDQNPSNALLNGALHWVTARNKTTCFPGPGLKIISFDIAKETFREIPLPVCGSLDVCNFELVVLGQCLSAAVCHSDGSIEIWRMKEYGMKESWIKDYVIRGYMPIRLNSTAAGPMYARPWKKSTESKGVVQVVCVLKNGEILLQYMNGAFVLYNPLNKEFNDLVIPGLPKRFCTIAHVESLSFDEIWRNGSKKQ</sequence>
<dbReference type="InterPro" id="IPR036047">
    <property type="entry name" value="F-box-like_dom_sf"/>
</dbReference>
<dbReference type="Gramene" id="OMO96269">
    <property type="protein sequence ID" value="OMO96269"/>
    <property type="gene ID" value="CCACVL1_05019"/>
</dbReference>
<name>A0A1R3JN00_COCAP</name>
<reference evidence="2 3" key="1">
    <citation type="submission" date="2013-09" db="EMBL/GenBank/DDBJ databases">
        <title>Corchorus capsularis genome sequencing.</title>
        <authorList>
            <person name="Alam M."/>
            <person name="Haque M.S."/>
            <person name="Islam M.S."/>
            <person name="Emdad E.M."/>
            <person name="Islam M.M."/>
            <person name="Ahmed B."/>
            <person name="Halim A."/>
            <person name="Hossen Q.M.M."/>
            <person name="Hossain M.Z."/>
            <person name="Ahmed R."/>
            <person name="Khan M.M."/>
            <person name="Islam R."/>
            <person name="Rashid M.M."/>
            <person name="Khan S.A."/>
            <person name="Rahman M.S."/>
            <person name="Alam M."/>
        </authorList>
    </citation>
    <scope>NUCLEOTIDE SEQUENCE [LARGE SCALE GENOMIC DNA]</scope>
    <source>
        <strain evidence="3">cv. CVL-1</strain>
        <tissue evidence="2">Whole seedling</tissue>
    </source>
</reference>
<protein>
    <recommendedName>
        <fullName evidence="1">F-box domain-containing protein</fullName>
    </recommendedName>
</protein>
<evidence type="ECO:0000259" key="1">
    <source>
        <dbReference type="PROSITE" id="PS50181"/>
    </source>
</evidence>
<keyword evidence="3" id="KW-1185">Reference proteome</keyword>
<evidence type="ECO:0000313" key="3">
    <source>
        <dbReference type="Proteomes" id="UP000188268"/>
    </source>
</evidence>
<organism evidence="2 3">
    <name type="scientific">Corchorus capsularis</name>
    <name type="common">Jute</name>
    <dbReference type="NCBI Taxonomy" id="210143"/>
    <lineage>
        <taxon>Eukaryota</taxon>
        <taxon>Viridiplantae</taxon>
        <taxon>Streptophyta</taxon>
        <taxon>Embryophyta</taxon>
        <taxon>Tracheophyta</taxon>
        <taxon>Spermatophyta</taxon>
        <taxon>Magnoliopsida</taxon>
        <taxon>eudicotyledons</taxon>
        <taxon>Gunneridae</taxon>
        <taxon>Pentapetalae</taxon>
        <taxon>rosids</taxon>
        <taxon>malvids</taxon>
        <taxon>Malvales</taxon>
        <taxon>Malvaceae</taxon>
        <taxon>Grewioideae</taxon>
        <taxon>Apeibeae</taxon>
        <taxon>Corchorus</taxon>
    </lineage>
</organism>
<proteinExistence type="predicted"/>
<dbReference type="InterPro" id="IPR050796">
    <property type="entry name" value="SCF_F-box_component"/>
</dbReference>
<accession>A0A1R3JN00</accession>
<dbReference type="OrthoDB" id="1894463at2759"/>
<dbReference type="InterPro" id="IPR013187">
    <property type="entry name" value="F-box-assoc_dom_typ3"/>
</dbReference>
<dbReference type="PROSITE" id="PS50181">
    <property type="entry name" value="FBOX"/>
    <property type="match status" value="1"/>
</dbReference>
<dbReference type="SUPFAM" id="SSF81383">
    <property type="entry name" value="F-box domain"/>
    <property type="match status" value="1"/>
</dbReference>
<dbReference type="PANTHER" id="PTHR31672">
    <property type="entry name" value="BNACNNG10540D PROTEIN"/>
    <property type="match status" value="1"/>
</dbReference>
<feature type="domain" description="F-box" evidence="1">
    <location>
        <begin position="1"/>
        <end position="48"/>
    </location>
</feature>
<dbReference type="PANTHER" id="PTHR31672:SF13">
    <property type="entry name" value="F-BOX PROTEIN CPR30-LIKE"/>
    <property type="match status" value="1"/>
</dbReference>